<dbReference type="InterPro" id="IPR009057">
    <property type="entry name" value="Homeodomain-like_sf"/>
</dbReference>
<protein>
    <recommendedName>
        <fullName evidence="9">Lysine-specific histone demethylase 1</fullName>
    </recommendedName>
</protein>
<dbReference type="SUPFAM" id="SSF46689">
    <property type="entry name" value="Homeodomain-like"/>
    <property type="match status" value="1"/>
</dbReference>
<dbReference type="GO" id="GO:0006338">
    <property type="term" value="P:chromatin remodeling"/>
    <property type="evidence" value="ECO:0007669"/>
    <property type="project" value="TreeGrafter"/>
</dbReference>
<evidence type="ECO:0000256" key="4">
    <source>
        <dbReference type="SAM" id="MobiDB-lite"/>
    </source>
</evidence>
<feature type="compositionally biased region" description="Polar residues" evidence="4">
    <location>
        <begin position="65"/>
        <end position="79"/>
    </location>
</feature>
<proteinExistence type="inferred from homology"/>
<dbReference type="PANTHER" id="PTHR10742:SF386">
    <property type="entry name" value="LYSINE-SPECIFIC HISTONE DEMETHYLASE 1A"/>
    <property type="match status" value="1"/>
</dbReference>
<name>A0A8H3IHC4_9LECA</name>
<feature type="DNA-binding region" description="HMG box" evidence="3">
    <location>
        <begin position="1010"/>
        <end position="1090"/>
    </location>
</feature>
<reference evidence="7" key="1">
    <citation type="submission" date="2021-03" db="EMBL/GenBank/DDBJ databases">
        <authorList>
            <person name="Tagirdzhanova G."/>
        </authorList>
    </citation>
    <scope>NUCLEOTIDE SEQUENCE</scope>
</reference>
<dbReference type="PROSITE" id="PS50118">
    <property type="entry name" value="HMG_BOX_2"/>
    <property type="match status" value="1"/>
</dbReference>
<feature type="domain" description="HMG box" evidence="5">
    <location>
        <begin position="1010"/>
        <end position="1090"/>
    </location>
</feature>
<evidence type="ECO:0000256" key="1">
    <source>
        <dbReference type="ARBA" id="ARBA00005995"/>
    </source>
</evidence>
<comment type="caution">
    <text evidence="7">The sequence shown here is derived from an EMBL/GenBank/DDBJ whole genome shotgun (WGS) entry which is preliminary data.</text>
</comment>
<evidence type="ECO:0000313" key="8">
    <source>
        <dbReference type="Proteomes" id="UP000664169"/>
    </source>
</evidence>
<dbReference type="InterPro" id="IPR007526">
    <property type="entry name" value="SWIRM"/>
</dbReference>
<organism evidence="7 8">
    <name type="scientific">Gomphillus americanus</name>
    <dbReference type="NCBI Taxonomy" id="1940652"/>
    <lineage>
        <taxon>Eukaryota</taxon>
        <taxon>Fungi</taxon>
        <taxon>Dikarya</taxon>
        <taxon>Ascomycota</taxon>
        <taxon>Pezizomycotina</taxon>
        <taxon>Lecanoromycetes</taxon>
        <taxon>OSLEUM clade</taxon>
        <taxon>Ostropomycetidae</taxon>
        <taxon>Ostropales</taxon>
        <taxon>Graphidaceae</taxon>
        <taxon>Gomphilloideae</taxon>
        <taxon>Gomphillus</taxon>
    </lineage>
</organism>
<keyword evidence="3" id="KW-0539">Nucleus</keyword>
<feature type="compositionally biased region" description="Low complexity" evidence="4">
    <location>
        <begin position="134"/>
        <end position="154"/>
    </location>
</feature>
<dbReference type="SUPFAM" id="SSF54373">
    <property type="entry name" value="FAD-linked reductases, C-terminal domain"/>
    <property type="match status" value="1"/>
</dbReference>
<dbReference type="GO" id="GO:0003682">
    <property type="term" value="F:chromatin binding"/>
    <property type="evidence" value="ECO:0007669"/>
    <property type="project" value="TreeGrafter"/>
</dbReference>
<dbReference type="Pfam" id="PF01593">
    <property type="entry name" value="Amino_oxidase"/>
    <property type="match status" value="2"/>
</dbReference>
<dbReference type="AlphaFoldDB" id="A0A8H3IHC4"/>
<feature type="domain" description="SWIRM" evidence="6">
    <location>
        <begin position="247"/>
        <end position="342"/>
    </location>
</feature>
<dbReference type="InterPro" id="IPR036388">
    <property type="entry name" value="WH-like_DNA-bd_sf"/>
</dbReference>
<dbReference type="Gene3D" id="1.10.10.10">
    <property type="entry name" value="Winged helix-like DNA-binding domain superfamily/Winged helix DNA-binding domain"/>
    <property type="match status" value="1"/>
</dbReference>
<keyword evidence="8" id="KW-1185">Reference proteome</keyword>
<keyword evidence="3" id="KW-0238">DNA-binding</keyword>
<feature type="region of interest" description="Disordered" evidence="4">
    <location>
        <begin position="54"/>
        <end position="82"/>
    </location>
</feature>
<dbReference type="SUPFAM" id="SSF47095">
    <property type="entry name" value="HMG-box"/>
    <property type="match status" value="1"/>
</dbReference>
<feature type="region of interest" description="Disordered" evidence="4">
    <location>
        <begin position="126"/>
        <end position="216"/>
    </location>
</feature>
<evidence type="ECO:0008006" key="9">
    <source>
        <dbReference type="Google" id="ProtNLM"/>
    </source>
</evidence>
<dbReference type="FunFam" id="1.10.10.10:FF:000064">
    <property type="entry name" value="Lysine-specific histone demethylase 1A"/>
    <property type="match status" value="1"/>
</dbReference>
<dbReference type="GO" id="GO:0003677">
    <property type="term" value="F:DNA binding"/>
    <property type="evidence" value="ECO:0007669"/>
    <property type="project" value="UniProtKB-UniRule"/>
</dbReference>
<dbReference type="InterPro" id="IPR002937">
    <property type="entry name" value="Amino_oxidase"/>
</dbReference>
<dbReference type="GO" id="GO:0050660">
    <property type="term" value="F:flavin adenine dinucleotide binding"/>
    <property type="evidence" value="ECO:0007669"/>
    <property type="project" value="TreeGrafter"/>
</dbReference>
<evidence type="ECO:0000313" key="7">
    <source>
        <dbReference type="EMBL" id="CAF9918743.1"/>
    </source>
</evidence>
<feature type="compositionally biased region" description="Polar residues" evidence="4">
    <location>
        <begin position="182"/>
        <end position="208"/>
    </location>
</feature>
<feature type="compositionally biased region" description="Polar residues" evidence="4">
    <location>
        <begin position="1"/>
        <end position="18"/>
    </location>
</feature>
<evidence type="ECO:0000259" key="5">
    <source>
        <dbReference type="PROSITE" id="PS50118"/>
    </source>
</evidence>
<sequence>MIATSSKTLGMTPDTQLDSSEERRFTQLKRIEELKARLGKSPWTNPISSNHIIEESNDFTAPSPALSTSELSSVPSQDSPHLGHYSIKLEEAQSVDTEVSDWAGIKPITKVPSPIQQDAQPSYLPIELLPKGDSTTGSTRSSREISSWSTSSSHTPEEVHTTHIKQAQVEMIPVDGSAVRSDMSNDTSTLSSLHNSITPPQPSSTDSRPSPAKRRKIAKETKTLFSTLRARTSIPGDIPHDELARQSCEAALGSRLNPFVLHPEEYQILREHICHAHVSAYLNIRNRILRLWIRNPLVTVTVEEAAGCAYSSKWLNLAEVAYEWLVRRGYINFGCVDVPDLSDLKSKKRRKSGRKNIVVIGAGMAGLGCARQLDGLFNHFREAWTHAGEEPPRIIILEGRPRIGGRIYSHPLQNQSARGIPKHLRCTAETGAHIITGFSHGNPLNMIIRGQLALHYHPISDNDHLFDIDGTIVDGERDRLVEKLFNNILERTSLYRHISTPSDTVKGDQGLIEDGKDPSADSGKTISIIEKEQHSILNKPPTLTEKGLKQVHSGLDKLTGKANMIIDSQNRTPSLDTLKEMGWILPESRVEDISLHGTVTASENPTLGEAIDDGIKQYQDLLNLTPQDLRLLNWHIANLEYANAANLNKLSLGGWDQDSGNEFQGEHCQVIGGYTQVPRGIMQSPTPLDVRTRTVVTRIEYDAEDEDGSAKVHCEGGGVFDADHVVFTAPLGVLKHESIAFDPPLPSWKQASIGRLGFGLLNKVILIYEKPFWDVNEDMIGLLRDTSPSNSLLQNDYCTNRGRFYLFWNTIKTSGRPVLITMMAGDAAMQAEKMSDGEIIAEVTDQLANMYKEKTVPLPSEAIITRWGRDKFARGTYSNVGPEARSDDYDAIARRIGNLHFAGEATCATHPATVHGAYISGLRAAGEIIDDFLGPIVVPSPLVPMPNKIEPQSHVSSGGPVVKQEAQTVVEPIQPGGESEERKTARLEAFESEIIKAIVDKLGPRPMKPDKQGSNPFLLYSKDKWGECKAKCDQSRQEMTGNPQAKATRHDIRTALGLMWREASAEVKQPYIDQTVANRASNQESASSFQDRMITWDSAAMDIRREYVRSHPDVLSMEEEENMWQALGVYAGMDRKAKRASGYADTSEKLPL</sequence>
<dbReference type="Pfam" id="PF04433">
    <property type="entry name" value="SWIRM"/>
    <property type="match status" value="1"/>
</dbReference>
<dbReference type="InterPro" id="IPR036910">
    <property type="entry name" value="HMG_box_dom_sf"/>
</dbReference>
<evidence type="ECO:0000259" key="6">
    <source>
        <dbReference type="PROSITE" id="PS50934"/>
    </source>
</evidence>
<dbReference type="InterPro" id="IPR036188">
    <property type="entry name" value="FAD/NAD-bd_sf"/>
</dbReference>
<dbReference type="Gene3D" id="3.50.50.60">
    <property type="entry name" value="FAD/NAD(P)-binding domain"/>
    <property type="match status" value="2"/>
</dbReference>
<dbReference type="SUPFAM" id="SSF51905">
    <property type="entry name" value="FAD/NAD(P)-binding domain"/>
    <property type="match status" value="1"/>
</dbReference>
<dbReference type="InterPro" id="IPR009071">
    <property type="entry name" value="HMG_box_dom"/>
</dbReference>
<feature type="region of interest" description="Disordered" evidence="4">
    <location>
        <begin position="1"/>
        <end position="22"/>
    </location>
</feature>
<dbReference type="Gene3D" id="1.10.30.10">
    <property type="entry name" value="High mobility group box domain"/>
    <property type="match status" value="1"/>
</dbReference>
<dbReference type="InterPro" id="IPR050281">
    <property type="entry name" value="Flavin_monoamine_oxidase"/>
</dbReference>
<comment type="similarity">
    <text evidence="1">Belongs to the flavin monoamine oxidase family.</text>
</comment>
<dbReference type="PROSITE" id="PS50934">
    <property type="entry name" value="SWIRM"/>
    <property type="match status" value="1"/>
</dbReference>
<dbReference type="EMBL" id="CAJPDQ010000013">
    <property type="protein sequence ID" value="CAF9918743.1"/>
    <property type="molecule type" value="Genomic_DNA"/>
</dbReference>
<evidence type="ECO:0000256" key="3">
    <source>
        <dbReference type="PROSITE-ProRule" id="PRU00267"/>
    </source>
</evidence>
<accession>A0A8H3IHC4</accession>
<keyword evidence="2" id="KW-0560">Oxidoreductase</keyword>
<dbReference type="GO" id="GO:0010468">
    <property type="term" value="P:regulation of gene expression"/>
    <property type="evidence" value="ECO:0007669"/>
    <property type="project" value="UniProtKB-ARBA"/>
</dbReference>
<dbReference type="GO" id="GO:0005634">
    <property type="term" value="C:nucleus"/>
    <property type="evidence" value="ECO:0007669"/>
    <property type="project" value="UniProtKB-UniRule"/>
</dbReference>
<evidence type="ECO:0000256" key="2">
    <source>
        <dbReference type="ARBA" id="ARBA00023002"/>
    </source>
</evidence>
<dbReference type="OrthoDB" id="9982100at2759"/>
<dbReference type="Proteomes" id="UP000664169">
    <property type="component" value="Unassembled WGS sequence"/>
</dbReference>
<dbReference type="GO" id="GO:0016491">
    <property type="term" value="F:oxidoreductase activity"/>
    <property type="evidence" value="ECO:0007669"/>
    <property type="project" value="UniProtKB-KW"/>
</dbReference>
<dbReference type="PANTHER" id="PTHR10742">
    <property type="entry name" value="FLAVIN MONOAMINE OXIDASE"/>
    <property type="match status" value="1"/>
</dbReference>
<gene>
    <name evidence="7" type="ORF">GOMPHAMPRED_001616</name>
</gene>